<evidence type="ECO:0000256" key="7">
    <source>
        <dbReference type="ARBA" id="ARBA00023136"/>
    </source>
</evidence>
<comment type="caution">
    <text evidence="9">The sequence shown here is derived from an EMBL/GenBank/DDBJ whole genome shotgun (WGS) entry which is preliminary data.</text>
</comment>
<feature type="transmembrane region" description="Helical" evidence="8">
    <location>
        <begin position="30"/>
        <end position="50"/>
    </location>
</feature>
<feature type="transmembrane region" description="Helical" evidence="8">
    <location>
        <begin position="229"/>
        <end position="252"/>
    </location>
</feature>
<dbReference type="Proteomes" id="UP001597042">
    <property type="component" value="Unassembled WGS sequence"/>
</dbReference>
<sequence length="370" mass="38673">MSDPRPPSEPREGTSQLTDRTASLSLSRPLVTGFVVTLGGLLAYTLSLAFVQLSGVLISIAFGLFIALGLAPVVGRLERRGLPRAWSIVVVIAAFVLLGALGLLAVLPTVLAQIREVVRAIPTWVSEVQKTEFYRWLDSTMGDDASSLIDQATSFVTDPGHAATIGQGVVQAGVTATGVVSGAVIAVVLSLYFLASLPQMKNAFVRLAPARHRTAVAEMTQDVADSVGGYLTGMVILAGANAVVAYLLHLLLGLPVPLLMGLAAFCITLIPLIGSVLYWGIASALALFTGWVPALIFAVCYLVYMQLEAYVLTPRVMNRAVSVPGALVVIGALAGGTLLGLLGALIAIPVTASILLIGKRTILPRQDAKV</sequence>
<dbReference type="PANTHER" id="PTHR21716:SF53">
    <property type="entry name" value="PERMEASE PERM-RELATED"/>
    <property type="match status" value="1"/>
</dbReference>
<feature type="transmembrane region" description="Helical" evidence="8">
    <location>
        <begin position="56"/>
        <end position="74"/>
    </location>
</feature>
<protein>
    <submittedName>
        <fullName evidence="9">AI-2E family transporter</fullName>
    </submittedName>
</protein>
<reference evidence="10" key="1">
    <citation type="journal article" date="2019" name="Int. J. Syst. Evol. Microbiol.">
        <title>The Global Catalogue of Microorganisms (GCM) 10K type strain sequencing project: providing services to taxonomists for standard genome sequencing and annotation.</title>
        <authorList>
            <consortium name="The Broad Institute Genomics Platform"/>
            <consortium name="The Broad Institute Genome Sequencing Center for Infectious Disease"/>
            <person name="Wu L."/>
            <person name="Ma J."/>
        </authorList>
    </citation>
    <scope>NUCLEOTIDE SEQUENCE [LARGE SCALE GENOMIC DNA]</scope>
    <source>
        <strain evidence="10">CCUG 50754</strain>
    </source>
</reference>
<evidence type="ECO:0000256" key="2">
    <source>
        <dbReference type="ARBA" id="ARBA00009773"/>
    </source>
</evidence>
<evidence type="ECO:0000256" key="5">
    <source>
        <dbReference type="ARBA" id="ARBA00022692"/>
    </source>
</evidence>
<evidence type="ECO:0000256" key="4">
    <source>
        <dbReference type="ARBA" id="ARBA00022475"/>
    </source>
</evidence>
<proteinExistence type="inferred from homology"/>
<evidence type="ECO:0000256" key="8">
    <source>
        <dbReference type="SAM" id="Phobius"/>
    </source>
</evidence>
<feature type="transmembrane region" description="Helical" evidence="8">
    <location>
        <begin position="258"/>
        <end position="278"/>
    </location>
</feature>
<dbReference type="EMBL" id="JBHTIM010000001">
    <property type="protein sequence ID" value="MFD0779834.1"/>
    <property type="molecule type" value="Genomic_DNA"/>
</dbReference>
<keyword evidence="5 8" id="KW-0812">Transmembrane</keyword>
<evidence type="ECO:0000313" key="10">
    <source>
        <dbReference type="Proteomes" id="UP001597042"/>
    </source>
</evidence>
<dbReference type="PANTHER" id="PTHR21716">
    <property type="entry name" value="TRANSMEMBRANE PROTEIN"/>
    <property type="match status" value="1"/>
</dbReference>
<keyword evidence="4" id="KW-1003">Cell membrane</keyword>
<dbReference type="InterPro" id="IPR002549">
    <property type="entry name" value="AI-2E-like"/>
</dbReference>
<keyword evidence="6 8" id="KW-1133">Transmembrane helix</keyword>
<keyword evidence="10" id="KW-1185">Reference proteome</keyword>
<evidence type="ECO:0000256" key="1">
    <source>
        <dbReference type="ARBA" id="ARBA00004651"/>
    </source>
</evidence>
<keyword evidence="7 8" id="KW-0472">Membrane</keyword>
<feature type="transmembrane region" description="Helical" evidence="8">
    <location>
        <begin position="324"/>
        <end position="357"/>
    </location>
</feature>
<comment type="similarity">
    <text evidence="2">Belongs to the autoinducer-2 exporter (AI-2E) (TC 2.A.86) family.</text>
</comment>
<comment type="subcellular location">
    <subcellularLocation>
        <location evidence="1">Cell membrane</location>
        <topology evidence="1">Multi-pass membrane protein</topology>
    </subcellularLocation>
</comment>
<keyword evidence="3" id="KW-0813">Transport</keyword>
<name>A0ABW2ZMP0_9MICO</name>
<feature type="transmembrane region" description="Helical" evidence="8">
    <location>
        <begin position="169"/>
        <end position="194"/>
    </location>
</feature>
<accession>A0ABW2ZMP0</accession>
<dbReference type="RefSeq" id="WP_378751307.1">
    <property type="nucleotide sequence ID" value="NZ_JBHSSV010000005.1"/>
</dbReference>
<feature type="transmembrane region" description="Helical" evidence="8">
    <location>
        <begin position="285"/>
        <end position="304"/>
    </location>
</feature>
<evidence type="ECO:0000256" key="3">
    <source>
        <dbReference type="ARBA" id="ARBA00022448"/>
    </source>
</evidence>
<evidence type="ECO:0000313" key="9">
    <source>
        <dbReference type="EMBL" id="MFD0779834.1"/>
    </source>
</evidence>
<feature type="transmembrane region" description="Helical" evidence="8">
    <location>
        <begin position="86"/>
        <end position="107"/>
    </location>
</feature>
<organism evidence="9 10">
    <name type="scientific">Microbacterium koreense</name>
    <dbReference type="NCBI Taxonomy" id="323761"/>
    <lineage>
        <taxon>Bacteria</taxon>
        <taxon>Bacillati</taxon>
        <taxon>Actinomycetota</taxon>
        <taxon>Actinomycetes</taxon>
        <taxon>Micrococcales</taxon>
        <taxon>Microbacteriaceae</taxon>
        <taxon>Microbacterium</taxon>
    </lineage>
</organism>
<gene>
    <name evidence="9" type="ORF">ACFQZV_00800</name>
</gene>
<evidence type="ECO:0000256" key="6">
    <source>
        <dbReference type="ARBA" id="ARBA00022989"/>
    </source>
</evidence>
<dbReference type="Pfam" id="PF01594">
    <property type="entry name" value="AI-2E_transport"/>
    <property type="match status" value="1"/>
</dbReference>